<dbReference type="Proteomes" id="UP000231246">
    <property type="component" value="Unassembled WGS sequence"/>
</dbReference>
<evidence type="ECO:0000259" key="2">
    <source>
        <dbReference type="Pfam" id="PF14257"/>
    </source>
</evidence>
<gene>
    <name evidence="3" type="ORF">COW99_02855</name>
</gene>
<evidence type="ECO:0000256" key="1">
    <source>
        <dbReference type="SAM" id="Phobius"/>
    </source>
</evidence>
<name>A0A2H0BVI0_9BACT</name>
<feature type="transmembrane region" description="Helical" evidence="1">
    <location>
        <begin position="276"/>
        <end position="301"/>
    </location>
</feature>
<evidence type="ECO:0000313" key="4">
    <source>
        <dbReference type="Proteomes" id="UP000231246"/>
    </source>
</evidence>
<organism evidence="3 4">
    <name type="scientific">Candidatus Roizmanbacteria bacterium CG22_combo_CG10-13_8_21_14_all_38_20</name>
    <dbReference type="NCBI Taxonomy" id="1974862"/>
    <lineage>
        <taxon>Bacteria</taxon>
        <taxon>Candidatus Roizmaniibacteriota</taxon>
    </lineage>
</organism>
<dbReference type="EMBL" id="PCTA01000019">
    <property type="protein sequence ID" value="PIP61685.1"/>
    <property type="molecule type" value="Genomic_DNA"/>
</dbReference>
<accession>A0A2H0BVI0</accession>
<dbReference type="Pfam" id="PF14257">
    <property type="entry name" value="DUF4349"/>
    <property type="match status" value="1"/>
</dbReference>
<dbReference type="InterPro" id="IPR025645">
    <property type="entry name" value="DUF4349"/>
</dbReference>
<evidence type="ECO:0000313" key="3">
    <source>
        <dbReference type="EMBL" id="PIP61685.1"/>
    </source>
</evidence>
<protein>
    <recommendedName>
        <fullName evidence="2">DUF4349 domain-containing protein</fullName>
    </recommendedName>
</protein>
<keyword evidence="1" id="KW-0472">Membrane</keyword>
<dbReference type="AlphaFoldDB" id="A0A2H0BVI0"/>
<keyword evidence="1" id="KW-0812">Transmembrane</keyword>
<sequence length="311" mass="35141">MKKKVIYGVVLLLAVIGAWGVIQSTLNSYSYRNAGYAGDYQMGLAAPSAQMGKSMNAMENVMDEFGRSEEAYYPEQNAPVPNEAVEDRLVVRNGTTKAVVKDVIVARDQVQTKITQANGFVVSSYLSHPETAPHLSMSVRIPAEKLDEVMQLVRDNSERITYESVESQDVTDQYVDEMARLTSLEKVREQMDSIIEQATEISDLLNLQREIQRIDQQIEFAKGRITYLQQSSALSLLNIELAQSELELSITPTEKWQPVFVFKQAVRNLLTTLYGLSYLVIRLAVYALIWIPVGIIVVLIYRRIRKKLISI</sequence>
<reference evidence="3 4" key="1">
    <citation type="submission" date="2017-09" db="EMBL/GenBank/DDBJ databases">
        <title>Depth-based differentiation of microbial function through sediment-hosted aquifers and enrichment of novel symbionts in the deep terrestrial subsurface.</title>
        <authorList>
            <person name="Probst A.J."/>
            <person name="Ladd B."/>
            <person name="Jarett J.K."/>
            <person name="Geller-Mcgrath D.E."/>
            <person name="Sieber C.M."/>
            <person name="Emerson J.B."/>
            <person name="Anantharaman K."/>
            <person name="Thomas B.C."/>
            <person name="Malmstrom R."/>
            <person name="Stieglmeier M."/>
            <person name="Klingl A."/>
            <person name="Woyke T."/>
            <person name="Ryan C.M."/>
            <person name="Banfield J.F."/>
        </authorList>
    </citation>
    <scope>NUCLEOTIDE SEQUENCE [LARGE SCALE GENOMIC DNA]</scope>
    <source>
        <strain evidence="3">CG22_combo_CG10-13_8_21_14_all_38_20</strain>
    </source>
</reference>
<comment type="caution">
    <text evidence="3">The sequence shown here is derived from an EMBL/GenBank/DDBJ whole genome shotgun (WGS) entry which is preliminary data.</text>
</comment>
<proteinExistence type="predicted"/>
<feature type="domain" description="DUF4349" evidence="2">
    <location>
        <begin position="88"/>
        <end position="301"/>
    </location>
</feature>
<keyword evidence="1" id="KW-1133">Transmembrane helix</keyword>